<evidence type="ECO:0000313" key="3">
    <source>
        <dbReference type="EMBL" id="TQL77077.1"/>
    </source>
</evidence>
<name>A0A543AWX2_9ACTN</name>
<dbReference type="Proteomes" id="UP000317043">
    <property type="component" value="Unassembled WGS sequence"/>
</dbReference>
<feature type="region of interest" description="Disordered" evidence="1">
    <location>
        <begin position="157"/>
        <end position="188"/>
    </location>
</feature>
<evidence type="ECO:0000313" key="4">
    <source>
        <dbReference type="Proteomes" id="UP000317043"/>
    </source>
</evidence>
<protein>
    <submittedName>
        <fullName evidence="3">Uncharacterized protein</fullName>
    </submittedName>
</protein>
<evidence type="ECO:0000256" key="2">
    <source>
        <dbReference type="SAM" id="Phobius"/>
    </source>
</evidence>
<sequence>MSMYGPQDPYGQQPGDPYNQQPGPGASNPYSQPGSPPPQGGEYGQPGYDPYGQSPASAPPGYSQPTSGAGQVGGQAPGVHYDLNSPGMPPPVDPTISSGQPGYGPNPYGPPGPPAPYGPPVPPPNNNASMMWVWGGVAGLVLLIIIVVGAILIIKPGSGNGTTADPSSTPSDEVSDTPEVSDEPSTQIETTEDDLYAGFADDDPRRGDIGDCVYAWPVNEDETRFDAALVDCDDSQANVYFYDITWSTLDETTCPDSDYGPVQFWYWVDLRDDTQDHVLCGYWIA</sequence>
<keyword evidence="2" id="KW-1133">Transmembrane helix</keyword>
<feature type="region of interest" description="Disordered" evidence="1">
    <location>
        <begin position="1"/>
        <end position="120"/>
    </location>
</feature>
<evidence type="ECO:0000256" key="1">
    <source>
        <dbReference type="SAM" id="MobiDB-lite"/>
    </source>
</evidence>
<dbReference type="RefSeq" id="WP_142039424.1">
    <property type="nucleotide sequence ID" value="NZ_JBHTGS010000001.1"/>
</dbReference>
<keyword evidence="4" id="KW-1185">Reference proteome</keyword>
<comment type="caution">
    <text evidence="3">The sequence shown here is derived from an EMBL/GenBank/DDBJ whole genome shotgun (WGS) entry which is preliminary data.</text>
</comment>
<gene>
    <name evidence="3" type="ORF">FB566_2624</name>
</gene>
<dbReference type="AlphaFoldDB" id="A0A543AWX2"/>
<keyword evidence="2" id="KW-0472">Membrane</keyword>
<keyword evidence="2" id="KW-0812">Transmembrane</keyword>
<feature type="compositionally biased region" description="Pro residues" evidence="1">
    <location>
        <begin position="107"/>
        <end position="120"/>
    </location>
</feature>
<feature type="compositionally biased region" description="Low complexity" evidence="1">
    <location>
        <begin position="1"/>
        <end position="18"/>
    </location>
</feature>
<feature type="compositionally biased region" description="Acidic residues" evidence="1">
    <location>
        <begin position="173"/>
        <end position="182"/>
    </location>
</feature>
<proteinExistence type="predicted"/>
<feature type="transmembrane region" description="Helical" evidence="2">
    <location>
        <begin position="131"/>
        <end position="154"/>
    </location>
</feature>
<dbReference type="InParanoid" id="A0A543AWX2"/>
<reference evidence="3 4" key="1">
    <citation type="submission" date="2019-06" db="EMBL/GenBank/DDBJ databases">
        <title>Sequencing the genomes of 1000 actinobacteria strains.</title>
        <authorList>
            <person name="Klenk H.-P."/>
        </authorList>
    </citation>
    <scope>NUCLEOTIDE SEQUENCE [LARGE SCALE GENOMIC DNA]</scope>
    <source>
        <strain evidence="3 4">DSM 45928</strain>
    </source>
</reference>
<dbReference type="OrthoDB" id="9961097at2"/>
<feature type="compositionally biased region" description="Polar residues" evidence="1">
    <location>
        <begin position="161"/>
        <end position="172"/>
    </location>
</feature>
<feature type="compositionally biased region" description="Low complexity" evidence="1">
    <location>
        <begin position="45"/>
        <end position="55"/>
    </location>
</feature>
<dbReference type="EMBL" id="VFOW01000001">
    <property type="protein sequence ID" value="TQL77077.1"/>
    <property type="molecule type" value="Genomic_DNA"/>
</dbReference>
<organism evidence="3 4">
    <name type="scientific">Stackebrandtia endophytica</name>
    <dbReference type="NCBI Taxonomy" id="1496996"/>
    <lineage>
        <taxon>Bacteria</taxon>
        <taxon>Bacillati</taxon>
        <taxon>Actinomycetota</taxon>
        <taxon>Actinomycetes</taxon>
        <taxon>Glycomycetales</taxon>
        <taxon>Glycomycetaceae</taxon>
        <taxon>Stackebrandtia</taxon>
    </lineage>
</organism>
<accession>A0A543AWX2</accession>